<dbReference type="eggNOG" id="KOG2258">
    <property type="taxonomic scope" value="Eukaryota"/>
</dbReference>
<protein>
    <recommendedName>
        <fullName evidence="2">GP-PDE domain-containing protein</fullName>
    </recommendedName>
</protein>
<dbReference type="GeneID" id="11517688"/>
<feature type="domain" description="GP-PDE" evidence="2">
    <location>
        <begin position="38"/>
        <end position="299"/>
    </location>
</feature>
<evidence type="ECO:0000256" key="1">
    <source>
        <dbReference type="SAM" id="MobiDB-lite"/>
    </source>
</evidence>
<sequence>MSAELTPLLSGTEHRDAAATSPSDPIDRVLGAGGGRLPLNIGHRGFNAAFPENTMAAFQGAVAAGAHAIETDLHLSRDGVVVLSHDATLKRCYGTPERIADCDWAHLRTLRTLREPRQPMARLVDLLTWLASGEEEEEGKEGKASSSSLSSVWVLLDVKMDDDPAELYGAIARVIDSVAVPAGTRPWKERIVVGGWNEHFLHHAREHLPGYALAYTGGSLLYAARFLSDAHPDVHFNLRQQTLVGPVGAAFRRAVRKRGRKLFVWTVNEPLWMECKATYYHYYYYPPLAQFRGCWLSSP</sequence>
<dbReference type="Gene3D" id="3.20.20.190">
    <property type="entry name" value="Phosphatidylinositol (PI) phosphodiesterase"/>
    <property type="match status" value="1"/>
</dbReference>
<dbReference type="PANTHER" id="PTHR43805:SF1">
    <property type="entry name" value="GP-PDE DOMAIN-CONTAINING PROTEIN"/>
    <property type="match status" value="1"/>
</dbReference>
<dbReference type="Proteomes" id="UP000008181">
    <property type="component" value="Chromosome 1"/>
</dbReference>
<dbReference type="PANTHER" id="PTHR43805">
    <property type="entry name" value="GLYCEROPHOSPHORYL DIESTER PHOSPHODIESTERASE"/>
    <property type="match status" value="1"/>
</dbReference>
<evidence type="ECO:0000259" key="2">
    <source>
        <dbReference type="PROSITE" id="PS51704"/>
    </source>
</evidence>
<dbReference type="InterPro" id="IPR017946">
    <property type="entry name" value="PLC-like_Pdiesterase_TIM-brl"/>
</dbReference>
<feature type="region of interest" description="Disordered" evidence="1">
    <location>
        <begin position="1"/>
        <end position="26"/>
    </location>
</feature>
<dbReference type="PROSITE" id="PS51704">
    <property type="entry name" value="GP_PDE"/>
    <property type="match status" value="1"/>
</dbReference>
<dbReference type="STRING" id="578455.G2QR16"/>
<dbReference type="Pfam" id="PF03009">
    <property type="entry name" value="GDPD"/>
    <property type="match status" value="1"/>
</dbReference>
<dbReference type="SUPFAM" id="SSF51695">
    <property type="entry name" value="PLC-like phosphodiesterases"/>
    <property type="match status" value="1"/>
</dbReference>
<dbReference type="GO" id="GO:0008081">
    <property type="term" value="F:phosphoric diester hydrolase activity"/>
    <property type="evidence" value="ECO:0007669"/>
    <property type="project" value="InterPro"/>
</dbReference>
<dbReference type="InterPro" id="IPR030395">
    <property type="entry name" value="GP_PDE_dom"/>
</dbReference>
<evidence type="ECO:0000313" key="3">
    <source>
        <dbReference type="EMBL" id="AEO62468.1"/>
    </source>
</evidence>
<dbReference type="HOGENOM" id="CLU_030006_1_1_1"/>
<keyword evidence="4" id="KW-1185">Reference proteome</keyword>
<dbReference type="GO" id="GO:0006629">
    <property type="term" value="P:lipid metabolic process"/>
    <property type="evidence" value="ECO:0007669"/>
    <property type="project" value="InterPro"/>
</dbReference>
<dbReference type="KEGG" id="ttt:THITE_2106664"/>
<dbReference type="EMBL" id="CP003009">
    <property type="protein sequence ID" value="AEO62468.1"/>
    <property type="molecule type" value="Genomic_DNA"/>
</dbReference>
<name>G2QR16_THETT</name>
<proteinExistence type="predicted"/>
<dbReference type="AlphaFoldDB" id="G2QR16"/>
<evidence type="ECO:0000313" key="4">
    <source>
        <dbReference type="Proteomes" id="UP000008181"/>
    </source>
</evidence>
<dbReference type="OrthoDB" id="1058301at2759"/>
<gene>
    <name evidence="3" type="ORF">THITE_2106664</name>
</gene>
<dbReference type="RefSeq" id="XP_003648804.1">
    <property type="nucleotide sequence ID" value="XM_003648756.1"/>
</dbReference>
<organism evidence="3 4">
    <name type="scientific">Thermothielavioides terrestris (strain ATCC 38088 / NRRL 8126)</name>
    <name type="common">Thielavia terrestris</name>
    <dbReference type="NCBI Taxonomy" id="578455"/>
    <lineage>
        <taxon>Eukaryota</taxon>
        <taxon>Fungi</taxon>
        <taxon>Dikarya</taxon>
        <taxon>Ascomycota</taxon>
        <taxon>Pezizomycotina</taxon>
        <taxon>Sordariomycetes</taxon>
        <taxon>Sordariomycetidae</taxon>
        <taxon>Sordariales</taxon>
        <taxon>Chaetomiaceae</taxon>
        <taxon>Thermothielavioides</taxon>
        <taxon>Thermothielavioides terrestris</taxon>
    </lineage>
</organism>
<accession>G2QR16</accession>
<reference evidence="3 4" key="1">
    <citation type="journal article" date="2011" name="Nat. Biotechnol.">
        <title>Comparative genomic analysis of the thermophilic biomass-degrading fungi Myceliophthora thermophila and Thielavia terrestris.</title>
        <authorList>
            <person name="Berka R.M."/>
            <person name="Grigoriev I.V."/>
            <person name="Otillar R."/>
            <person name="Salamov A."/>
            <person name="Grimwood J."/>
            <person name="Reid I."/>
            <person name="Ishmael N."/>
            <person name="John T."/>
            <person name="Darmond C."/>
            <person name="Moisan M.-C."/>
            <person name="Henrissat B."/>
            <person name="Coutinho P.M."/>
            <person name="Lombard V."/>
            <person name="Natvig D.O."/>
            <person name="Lindquist E."/>
            <person name="Schmutz J."/>
            <person name="Lucas S."/>
            <person name="Harris P."/>
            <person name="Powlowski J."/>
            <person name="Bellemare A."/>
            <person name="Taylor D."/>
            <person name="Butler G."/>
            <person name="de Vries R.P."/>
            <person name="Allijn I.E."/>
            <person name="van den Brink J."/>
            <person name="Ushinsky S."/>
            <person name="Storms R."/>
            <person name="Powell A.J."/>
            <person name="Paulsen I.T."/>
            <person name="Elbourne L.D.H."/>
            <person name="Baker S.E."/>
            <person name="Magnuson J."/>
            <person name="LaBoissiere S."/>
            <person name="Clutterbuck A.J."/>
            <person name="Martinez D."/>
            <person name="Wogulis M."/>
            <person name="de Leon A.L."/>
            <person name="Rey M.W."/>
            <person name="Tsang A."/>
        </authorList>
    </citation>
    <scope>NUCLEOTIDE SEQUENCE [LARGE SCALE GENOMIC DNA]</scope>
    <source>
        <strain evidence="4">ATCC 38088 / NRRL 8126</strain>
    </source>
</reference>